<keyword evidence="5" id="KW-0479">Metal-binding</keyword>
<evidence type="ECO:0000256" key="6">
    <source>
        <dbReference type="ARBA" id="ARBA00023002"/>
    </source>
</evidence>
<dbReference type="SUPFAM" id="SSF48264">
    <property type="entry name" value="Cytochrome P450"/>
    <property type="match status" value="1"/>
</dbReference>
<dbReference type="PROSITE" id="PS51257">
    <property type="entry name" value="PROKAR_LIPOPROTEIN"/>
    <property type="match status" value="1"/>
</dbReference>
<comment type="subcellular location">
    <subcellularLocation>
        <location evidence="2">Endoplasmic reticulum membrane</location>
        <topology evidence="2">Single-pass membrane protein</topology>
    </subcellularLocation>
</comment>
<dbReference type="AlphaFoldDB" id="A0A9W9K263"/>
<comment type="caution">
    <text evidence="9">The sequence shown here is derived from an EMBL/GenBank/DDBJ whole genome shotgun (WGS) entry which is preliminary data.</text>
</comment>
<evidence type="ECO:0000256" key="4">
    <source>
        <dbReference type="ARBA" id="ARBA00022516"/>
    </source>
</evidence>
<dbReference type="Proteomes" id="UP001149074">
    <property type="component" value="Unassembled WGS sequence"/>
</dbReference>
<evidence type="ECO:0000256" key="7">
    <source>
        <dbReference type="ARBA" id="ARBA00023004"/>
    </source>
</evidence>
<reference evidence="9" key="2">
    <citation type="journal article" date="2023" name="IMA Fungus">
        <title>Comparative genomic study of the Penicillium genus elucidates a diverse pangenome and 15 lateral gene transfer events.</title>
        <authorList>
            <person name="Petersen C."/>
            <person name="Sorensen T."/>
            <person name="Nielsen M.R."/>
            <person name="Sondergaard T.E."/>
            <person name="Sorensen J.L."/>
            <person name="Fitzpatrick D.A."/>
            <person name="Frisvad J.C."/>
            <person name="Nielsen K.L."/>
        </authorList>
    </citation>
    <scope>NUCLEOTIDE SEQUENCE</scope>
    <source>
        <strain evidence="9">IBT 30761</strain>
    </source>
</reference>
<dbReference type="Gene3D" id="1.10.630.10">
    <property type="entry name" value="Cytochrome P450"/>
    <property type="match status" value="1"/>
</dbReference>
<dbReference type="RefSeq" id="XP_056472355.1">
    <property type="nucleotide sequence ID" value="XM_056621549.1"/>
</dbReference>
<dbReference type="GO" id="GO:0005789">
    <property type="term" value="C:endoplasmic reticulum membrane"/>
    <property type="evidence" value="ECO:0007669"/>
    <property type="project" value="UniProtKB-SubCell"/>
</dbReference>
<evidence type="ECO:0000256" key="8">
    <source>
        <dbReference type="SAM" id="Phobius"/>
    </source>
</evidence>
<dbReference type="GO" id="GO:0016705">
    <property type="term" value="F:oxidoreductase activity, acting on paired donors, with incorporation or reduction of molecular oxygen"/>
    <property type="evidence" value="ECO:0007669"/>
    <property type="project" value="InterPro"/>
</dbReference>
<dbReference type="PRINTS" id="PR00465">
    <property type="entry name" value="EP450IV"/>
</dbReference>
<keyword evidence="4" id="KW-0443">Lipid metabolism</keyword>
<keyword evidence="8" id="KW-0472">Membrane</keyword>
<dbReference type="Pfam" id="PF00067">
    <property type="entry name" value="p450"/>
    <property type="match status" value="1"/>
</dbReference>
<dbReference type="InterPro" id="IPR036396">
    <property type="entry name" value="Cyt_P450_sf"/>
</dbReference>
<protein>
    <recommendedName>
        <fullName evidence="11">Cytochrome P450</fullName>
    </recommendedName>
</protein>
<evidence type="ECO:0008006" key="11">
    <source>
        <dbReference type="Google" id="ProtNLM"/>
    </source>
</evidence>
<name>A0A9W9K263_9EURO</name>
<comment type="cofactor">
    <cofactor evidence="1">
        <name>heme</name>
        <dbReference type="ChEBI" id="CHEBI:30413"/>
    </cofactor>
</comment>
<sequence>MEKYETPTNGLIQMVRDGLPEMTWMTFFAVLAFSCIATRIISGLQGRQQTRDPSEPRASRLAPYWFPWLGHSLSFTWNHASLFQGLRDSMDESVFGVYLRGETHDTVISPSMIKTILSSSKNSSLALDQALHNVFGNRNLIHSLQQSRNQEISDDVPGFISKESFLSEASAAITKMVQRNIPNLVSFSQSPVDQAPWERDSSKVSVVQEGESVCEADLFALVRNFVGHHMSNFLMGEAFLENFPMVVEDLWKLDTNFVSLFVGLPRYVPAPGVSAGHAACDRLHHIMSIFYRAFTAWDDGIDPGIELRELDDVSELVKERMRTFRKLEMTPGASAAGNLSLYWDVMEHITKITFWTTLHIFADSALLKEIRKEFAPYVNSSRPSREETGFPFDEPPRLSLDLDNVLESCTLLKACYHETVRLHSAGVSFRRLESDLTLTESDEDATEPCTYKLRKGEKVIMPHVAYQTDARRFSNPDQYDPLRFVVTDPASGRKQASADALGPFAEGLYGIKDNQLNERSILAFTAGIVSMWDITSADEKVLKIPNNKSTWGSFQPSKDIRVRMKSTV</sequence>
<feature type="transmembrane region" description="Helical" evidence="8">
    <location>
        <begin position="22"/>
        <end position="41"/>
    </location>
</feature>
<dbReference type="EMBL" id="JAPQKI010000009">
    <property type="protein sequence ID" value="KAJ5090374.1"/>
    <property type="molecule type" value="Genomic_DNA"/>
</dbReference>
<evidence type="ECO:0000256" key="3">
    <source>
        <dbReference type="ARBA" id="ARBA00010617"/>
    </source>
</evidence>
<keyword evidence="10" id="KW-1185">Reference proteome</keyword>
<evidence type="ECO:0000256" key="1">
    <source>
        <dbReference type="ARBA" id="ARBA00001971"/>
    </source>
</evidence>
<keyword evidence="8" id="KW-0812">Transmembrane</keyword>
<accession>A0A9W9K263</accession>
<gene>
    <name evidence="9" type="ORF">N7532_009058</name>
</gene>
<reference evidence="9" key="1">
    <citation type="submission" date="2022-11" db="EMBL/GenBank/DDBJ databases">
        <authorList>
            <person name="Petersen C."/>
        </authorList>
    </citation>
    <scope>NUCLEOTIDE SEQUENCE</scope>
    <source>
        <strain evidence="9">IBT 30761</strain>
    </source>
</reference>
<keyword evidence="6" id="KW-0560">Oxidoreductase</keyword>
<dbReference type="InterPro" id="IPR001128">
    <property type="entry name" value="Cyt_P450"/>
</dbReference>
<evidence type="ECO:0000313" key="10">
    <source>
        <dbReference type="Proteomes" id="UP001149074"/>
    </source>
</evidence>
<dbReference type="GeneID" id="81360528"/>
<dbReference type="InterPro" id="IPR002403">
    <property type="entry name" value="Cyt_P450_E_grp-IV"/>
</dbReference>
<comment type="similarity">
    <text evidence="3">Belongs to the cytochrome P450 family.</text>
</comment>
<organism evidence="9 10">
    <name type="scientific">Penicillium argentinense</name>
    <dbReference type="NCBI Taxonomy" id="1131581"/>
    <lineage>
        <taxon>Eukaryota</taxon>
        <taxon>Fungi</taxon>
        <taxon>Dikarya</taxon>
        <taxon>Ascomycota</taxon>
        <taxon>Pezizomycotina</taxon>
        <taxon>Eurotiomycetes</taxon>
        <taxon>Eurotiomycetidae</taxon>
        <taxon>Eurotiales</taxon>
        <taxon>Aspergillaceae</taxon>
        <taxon>Penicillium</taxon>
    </lineage>
</organism>
<dbReference type="GO" id="GO:0020037">
    <property type="term" value="F:heme binding"/>
    <property type="evidence" value="ECO:0007669"/>
    <property type="project" value="InterPro"/>
</dbReference>
<dbReference type="PANTHER" id="PTHR24306:SF7">
    <property type="entry name" value="AHBB"/>
    <property type="match status" value="1"/>
</dbReference>
<proteinExistence type="inferred from homology"/>
<dbReference type="OrthoDB" id="3366823at2759"/>
<dbReference type="PANTHER" id="PTHR24306">
    <property type="match status" value="1"/>
</dbReference>
<keyword evidence="7" id="KW-0408">Iron</keyword>
<dbReference type="GO" id="GO:0005506">
    <property type="term" value="F:iron ion binding"/>
    <property type="evidence" value="ECO:0007669"/>
    <property type="project" value="InterPro"/>
</dbReference>
<evidence type="ECO:0000256" key="5">
    <source>
        <dbReference type="ARBA" id="ARBA00022723"/>
    </source>
</evidence>
<keyword evidence="4" id="KW-0444">Lipid biosynthesis</keyword>
<evidence type="ECO:0000313" key="9">
    <source>
        <dbReference type="EMBL" id="KAJ5090374.1"/>
    </source>
</evidence>
<keyword evidence="8" id="KW-1133">Transmembrane helix</keyword>
<dbReference type="GO" id="GO:0004497">
    <property type="term" value="F:monooxygenase activity"/>
    <property type="evidence" value="ECO:0007669"/>
    <property type="project" value="InterPro"/>
</dbReference>
<evidence type="ECO:0000256" key="2">
    <source>
        <dbReference type="ARBA" id="ARBA00004389"/>
    </source>
</evidence>
<dbReference type="GO" id="GO:0043386">
    <property type="term" value="P:mycotoxin biosynthetic process"/>
    <property type="evidence" value="ECO:0007669"/>
    <property type="project" value="UniProtKB-ARBA"/>
</dbReference>